<sequence length="104" mass="12085">MWRFKEKQIFAIIFVWFNLSLPIAWERNYGTEVNDAGIAVDEVNSWYILGGTTIYSDNHIDAYLTCIENDGTPFWGYTYGCAESLEILSSYLQNSLGKIWPNWK</sequence>
<gene>
    <name evidence="1" type="ORF">ENP86_09335</name>
</gene>
<evidence type="ECO:0000313" key="1">
    <source>
        <dbReference type="EMBL" id="HDY59736.1"/>
    </source>
</evidence>
<name>A0A7V0Z6U2_UNCW3</name>
<dbReference type="EMBL" id="DSKY01000021">
    <property type="protein sequence ID" value="HDY59736.1"/>
    <property type="molecule type" value="Genomic_DNA"/>
</dbReference>
<reference evidence="1" key="1">
    <citation type="journal article" date="2020" name="mSystems">
        <title>Genome- and Community-Level Interaction Insights into Carbon Utilization and Element Cycling Functions of Hydrothermarchaeota in Hydrothermal Sediment.</title>
        <authorList>
            <person name="Zhou Z."/>
            <person name="Liu Y."/>
            <person name="Xu W."/>
            <person name="Pan J."/>
            <person name="Luo Z.H."/>
            <person name="Li M."/>
        </authorList>
    </citation>
    <scope>NUCLEOTIDE SEQUENCE [LARGE SCALE GENOMIC DNA]</scope>
    <source>
        <strain evidence="1">SpSt-258</strain>
    </source>
</reference>
<protein>
    <submittedName>
        <fullName evidence="1">Uncharacterized protein</fullName>
    </submittedName>
</protein>
<proteinExistence type="predicted"/>
<dbReference type="AlphaFoldDB" id="A0A7V0Z6U2"/>
<organism evidence="1">
    <name type="scientific">candidate division WOR-3 bacterium</name>
    <dbReference type="NCBI Taxonomy" id="2052148"/>
    <lineage>
        <taxon>Bacteria</taxon>
        <taxon>Bacteria division WOR-3</taxon>
    </lineage>
</organism>
<comment type="caution">
    <text evidence="1">The sequence shown here is derived from an EMBL/GenBank/DDBJ whole genome shotgun (WGS) entry which is preliminary data.</text>
</comment>
<accession>A0A7V0Z6U2</accession>